<evidence type="ECO:0000313" key="2">
    <source>
        <dbReference type="Proteomes" id="UP001152795"/>
    </source>
</evidence>
<reference evidence="1" key="1">
    <citation type="submission" date="2020-04" db="EMBL/GenBank/DDBJ databases">
        <authorList>
            <person name="Alioto T."/>
            <person name="Alioto T."/>
            <person name="Gomez Garrido J."/>
        </authorList>
    </citation>
    <scope>NUCLEOTIDE SEQUENCE</scope>
    <source>
        <strain evidence="1">A484AB</strain>
    </source>
</reference>
<dbReference type="Proteomes" id="UP001152795">
    <property type="component" value="Unassembled WGS sequence"/>
</dbReference>
<accession>A0A6S7JKQ0</accession>
<evidence type="ECO:0000313" key="1">
    <source>
        <dbReference type="EMBL" id="CAB4029540.1"/>
    </source>
</evidence>
<sequence length="117" mass="13879">METAEIRLRNNLKMLKRLGEQTKDIIESKNERKWQRHQSNLETKLNDTHALITSIVELKIAENIEEEVINEWSKEQESALEHFEHMLDELDNILTLGLTEQEKAARKQQEIDEREAE</sequence>
<name>A0A6S7JKQ0_PARCT</name>
<gene>
    <name evidence="1" type="ORF">PACLA_8A052536</name>
</gene>
<organism evidence="1 2">
    <name type="scientific">Paramuricea clavata</name>
    <name type="common">Red gorgonian</name>
    <name type="synonym">Violescent sea-whip</name>
    <dbReference type="NCBI Taxonomy" id="317549"/>
    <lineage>
        <taxon>Eukaryota</taxon>
        <taxon>Metazoa</taxon>
        <taxon>Cnidaria</taxon>
        <taxon>Anthozoa</taxon>
        <taxon>Octocorallia</taxon>
        <taxon>Malacalcyonacea</taxon>
        <taxon>Plexauridae</taxon>
        <taxon>Paramuricea</taxon>
    </lineage>
</organism>
<dbReference type="AlphaFoldDB" id="A0A6S7JKQ0"/>
<comment type="caution">
    <text evidence="1">The sequence shown here is derived from an EMBL/GenBank/DDBJ whole genome shotgun (WGS) entry which is preliminary data.</text>
</comment>
<proteinExistence type="predicted"/>
<keyword evidence="2" id="KW-1185">Reference proteome</keyword>
<dbReference type="EMBL" id="CACRXK020016235">
    <property type="protein sequence ID" value="CAB4029540.1"/>
    <property type="molecule type" value="Genomic_DNA"/>
</dbReference>
<protein>
    <submittedName>
        <fullName evidence="1">Uncharacterized protein</fullName>
    </submittedName>
</protein>